<evidence type="ECO:0000256" key="1">
    <source>
        <dbReference type="ARBA" id="ARBA00022741"/>
    </source>
</evidence>
<proteinExistence type="predicted"/>
<accession>A0ABN3NQH5</accession>
<keyword evidence="3" id="KW-0347">Helicase</keyword>
<dbReference type="PANTHER" id="PTHR45766">
    <property type="entry name" value="DNA ANNEALING HELICASE AND ENDONUCLEASE ZRANB3 FAMILY MEMBER"/>
    <property type="match status" value="1"/>
</dbReference>
<dbReference type="InterPro" id="IPR057342">
    <property type="entry name" value="DEXDc_RapA"/>
</dbReference>
<dbReference type="Gene3D" id="3.40.50.10810">
    <property type="entry name" value="Tandem AAA-ATPase domain"/>
    <property type="match status" value="1"/>
</dbReference>
<comment type="caution">
    <text evidence="7">The sequence shown here is derived from an EMBL/GenBank/DDBJ whole genome shotgun (WGS) entry which is preliminary data.</text>
</comment>
<dbReference type="Proteomes" id="UP001499978">
    <property type="component" value="Unassembled WGS sequence"/>
</dbReference>
<dbReference type="PROSITE" id="PS51194">
    <property type="entry name" value="HELICASE_CTER"/>
    <property type="match status" value="1"/>
</dbReference>
<dbReference type="SMART" id="SM00490">
    <property type="entry name" value="HELICc"/>
    <property type="match status" value="1"/>
</dbReference>
<evidence type="ECO:0000313" key="7">
    <source>
        <dbReference type="EMBL" id="GAA2531015.1"/>
    </source>
</evidence>
<dbReference type="Gene3D" id="3.40.50.300">
    <property type="entry name" value="P-loop containing nucleotide triphosphate hydrolases"/>
    <property type="match status" value="1"/>
</dbReference>
<dbReference type="SMART" id="SM00487">
    <property type="entry name" value="DEXDc"/>
    <property type="match status" value="1"/>
</dbReference>
<name>A0ABN3NQH5_9ACTN</name>
<dbReference type="PANTHER" id="PTHR45766:SF6">
    <property type="entry name" value="SWI_SNF-RELATED MATRIX-ASSOCIATED ACTIN-DEPENDENT REGULATOR OF CHROMATIN SUBFAMILY A-LIKE PROTEIN 1"/>
    <property type="match status" value="1"/>
</dbReference>
<evidence type="ECO:0000259" key="5">
    <source>
        <dbReference type="PROSITE" id="PS51192"/>
    </source>
</evidence>
<sequence>MLGLCPRGPAELDGIEWLGNAAMVTFRDSDGVTDSRMMFAAELSALRVLDGVRQHPLDAPYDAFALAAEALRLAHAPDIDPYQAVNAAAVEPLPHQLRAVYQHMLPTRPLRFLLADDPGAGKTVMAGLYLKEALARGWVRRVLIVAPGGLVEQWQEELRYKLGLTFALHEPGTTTAENPFVEQPCLIVRLDQVARNKPLRRALRAAPYDLAIVDEAHKMSARYWSGDILKSRRYELGELLRDTCRGMLLMTATPHNGKDPEFHLLLGLLGGTTVRDYLARDPNGAEPPAFMRRLLKEQLVHADGSPLFPPRRAETVGYQLSARERALYEAVSEYVRHEMNKVTGEETRRTVGFALTVLQRRLASSPEAILRSLTRRRDRLREQAGQVRQQEALLGAQLRASLQALDSDIATLDQDEVPHSAVESVEDAASWTATASRTPAELETEALVLDQLVIQARDIRDAGIDRKWEALAGLLLSPAMVDQDGQRRKIIIFTEHRDTLDYLSERLSALPGPVLGVERIHGGSSRGDRRLAQLRFAESPYASVLLATDAAGEGVNLQVAHLMVNYDIPWNPNRLEQRFGRIHRIGQRHTCQLWNLVATDTREGDVFTTLLEKLERQRAALGDQVFDVLGDVLSGAELRDLLTDVGADRASRAERFLERKLGTELADAVSRRAAPVGELTAADLAAVRRELALSRAAALTPDITGAFVGAAMEALHGDLRQLPGGRWRVGHVPREVREQPTVAAGAVRARYEAVTFSPRAQAGSVSGAAELVAPGHPLLTALVGVVGNRHGEALRRGVVLMDDRSTTPYLLAAYEAPGHDATTTRLHTVAVAADGAVTTADPAGFTSLAVAEVGQPLPPAAEVDALLAAATRQVGAAEPPVAVAYVQGGAREPADRQATLTRLRAAWSEAPVWEGPPFAGWDLCREDHQGLTFATVANPDEAGRCSLRRCEVIASRNLAGQHWWVTGDGGVPRWASASDLPVPAPGHQLSAILDWRAATGLLPGPVTD</sequence>
<dbReference type="EMBL" id="BAAARY010000023">
    <property type="protein sequence ID" value="GAA2531015.1"/>
    <property type="molecule type" value="Genomic_DNA"/>
</dbReference>
<keyword evidence="4" id="KW-0067">ATP-binding</keyword>
<organism evidence="7 8">
    <name type="scientific">Pilimelia columellifera subsp. columellifera</name>
    <dbReference type="NCBI Taxonomy" id="706583"/>
    <lineage>
        <taxon>Bacteria</taxon>
        <taxon>Bacillati</taxon>
        <taxon>Actinomycetota</taxon>
        <taxon>Actinomycetes</taxon>
        <taxon>Micromonosporales</taxon>
        <taxon>Micromonosporaceae</taxon>
        <taxon>Pilimelia</taxon>
    </lineage>
</organism>
<evidence type="ECO:0000313" key="8">
    <source>
        <dbReference type="Proteomes" id="UP001499978"/>
    </source>
</evidence>
<protein>
    <recommendedName>
        <fullName evidence="9">Helicase</fullName>
    </recommendedName>
</protein>
<dbReference type="InterPro" id="IPR049730">
    <property type="entry name" value="SNF2/RAD54-like_C"/>
</dbReference>
<gene>
    <name evidence="7" type="ORF">GCM10010201_33210</name>
</gene>
<feature type="domain" description="Helicase C-terminal" evidence="6">
    <location>
        <begin position="480"/>
        <end position="633"/>
    </location>
</feature>
<evidence type="ECO:0000256" key="2">
    <source>
        <dbReference type="ARBA" id="ARBA00022801"/>
    </source>
</evidence>
<dbReference type="Pfam" id="PF04851">
    <property type="entry name" value="ResIII"/>
    <property type="match status" value="1"/>
</dbReference>
<dbReference type="CDD" id="cd18011">
    <property type="entry name" value="DEXDc_RapA"/>
    <property type="match status" value="1"/>
</dbReference>
<keyword evidence="1" id="KW-0547">Nucleotide-binding</keyword>
<dbReference type="Pfam" id="PF00271">
    <property type="entry name" value="Helicase_C"/>
    <property type="match status" value="1"/>
</dbReference>
<evidence type="ECO:0000256" key="3">
    <source>
        <dbReference type="ARBA" id="ARBA00022806"/>
    </source>
</evidence>
<dbReference type="InterPro" id="IPR014001">
    <property type="entry name" value="Helicase_ATP-bd"/>
</dbReference>
<evidence type="ECO:0000259" key="6">
    <source>
        <dbReference type="PROSITE" id="PS51194"/>
    </source>
</evidence>
<reference evidence="7 8" key="1">
    <citation type="journal article" date="2019" name="Int. J. Syst. Evol. Microbiol.">
        <title>The Global Catalogue of Microorganisms (GCM) 10K type strain sequencing project: providing services to taxonomists for standard genome sequencing and annotation.</title>
        <authorList>
            <consortium name="The Broad Institute Genomics Platform"/>
            <consortium name="The Broad Institute Genome Sequencing Center for Infectious Disease"/>
            <person name="Wu L."/>
            <person name="Ma J."/>
        </authorList>
    </citation>
    <scope>NUCLEOTIDE SEQUENCE [LARGE SCALE GENOMIC DNA]</scope>
    <source>
        <strain evidence="7 8">JCM 3367</strain>
    </source>
</reference>
<dbReference type="SUPFAM" id="SSF52540">
    <property type="entry name" value="P-loop containing nucleoside triphosphate hydrolases"/>
    <property type="match status" value="2"/>
</dbReference>
<dbReference type="InterPro" id="IPR001650">
    <property type="entry name" value="Helicase_C-like"/>
</dbReference>
<feature type="domain" description="Helicase ATP-binding" evidence="5">
    <location>
        <begin position="103"/>
        <end position="272"/>
    </location>
</feature>
<dbReference type="PROSITE" id="PS51192">
    <property type="entry name" value="HELICASE_ATP_BIND_1"/>
    <property type="match status" value="1"/>
</dbReference>
<dbReference type="InterPro" id="IPR027417">
    <property type="entry name" value="P-loop_NTPase"/>
</dbReference>
<keyword evidence="2" id="KW-0378">Hydrolase</keyword>
<dbReference type="InterPro" id="IPR038718">
    <property type="entry name" value="SNF2-like_sf"/>
</dbReference>
<dbReference type="CDD" id="cd18793">
    <property type="entry name" value="SF2_C_SNF"/>
    <property type="match status" value="1"/>
</dbReference>
<dbReference type="InterPro" id="IPR006935">
    <property type="entry name" value="Helicase/UvrB_N"/>
</dbReference>
<evidence type="ECO:0008006" key="9">
    <source>
        <dbReference type="Google" id="ProtNLM"/>
    </source>
</evidence>
<keyword evidence="8" id="KW-1185">Reference proteome</keyword>
<evidence type="ECO:0000256" key="4">
    <source>
        <dbReference type="ARBA" id="ARBA00022840"/>
    </source>
</evidence>